<protein>
    <submittedName>
        <fullName evidence="2">Uncharacterized protein</fullName>
    </submittedName>
</protein>
<organism evidence="2 3">
    <name type="scientific">Lasiosphaeria ovina</name>
    <dbReference type="NCBI Taxonomy" id="92902"/>
    <lineage>
        <taxon>Eukaryota</taxon>
        <taxon>Fungi</taxon>
        <taxon>Dikarya</taxon>
        <taxon>Ascomycota</taxon>
        <taxon>Pezizomycotina</taxon>
        <taxon>Sordariomycetes</taxon>
        <taxon>Sordariomycetidae</taxon>
        <taxon>Sordariales</taxon>
        <taxon>Lasiosphaeriaceae</taxon>
        <taxon>Lasiosphaeria</taxon>
    </lineage>
</organism>
<accession>A0AAE0NA21</accession>
<feature type="signal peptide" evidence="1">
    <location>
        <begin position="1"/>
        <end position="22"/>
    </location>
</feature>
<evidence type="ECO:0000256" key="1">
    <source>
        <dbReference type="SAM" id="SignalP"/>
    </source>
</evidence>
<dbReference type="Pfam" id="PF06824">
    <property type="entry name" value="Glyco_hydro_125"/>
    <property type="match status" value="1"/>
</dbReference>
<dbReference type="EMBL" id="JAULSN010000003">
    <property type="protein sequence ID" value="KAK3375598.1"/>
    <property type="molecule type" value="Genomic_DNA"/>
</dbReference>
<dbReference type="AlphaFoldDB" id="A0AAE0NA21"/>
<reference evidence="2" key="2">
    <citation type="submission" date="2023-06" db="EMBL/GenBank/DDBJ databases">
        <authorList>
            <consortium name="Lawrence Berkeley National Laboratory"/>
            <person name="Haridas S."/>
            <person name="Hensen N."/>
            <person name="Bonometti L."/>
            <person name="Westerberg I."/>
            <person name="Brannstrom I.O."/>
            <person name="Guillou S."/>
            <person name="Cros-Aarteil S."/>
            <person name="Calhoun S."/>
            <person name="Kuo A."/>
            <person name="Mondo S."/>
            <person name="Pangilinan J."/>
            <person name="Riley R."/>
            <person name="Labutti K."/>
            <person name="Andreopoulos B."/>
            <person name="Lipzen A."/>
            <person name="Chen C."/>
            <person name="Yanf M."/>
            <person name="Daum C."/>
            <person name="Ng V."/>
            <person name="Clum A."/>
            <person name="Steindorff A."/>
            <person name="Ohm R."/>
            <person name="Martin F."/>
            <person name="Silar P."/>
            <person name="Natvig D."/>
            <person name="Lalanne C."/>
            <person name="Gautier V."/>
            <person name="Ament-Velasquez S.L."/>
            <person name="Kruys A."/>
            <person name="Hutchinson M.I."/>
            <person name="Powell A.J."/>
            <person name="Barry K."/>
            <person name="Miller A.N."/>
            <person name="Grigoriev I.V."/>
            <person name="Debuchy R."/>
            <person name="Gladieux P."/>
            <person name="Thoren M.H."/>
            <person name="Johannesson H."/>
        </authorList>
    </citation>
    <scope>NUCLEOTIDE SEQUENCE</scope>
    <source>
        <strain evidence="2">CBS 958.72</strain>
    </source>
</reference>
<dbReference type="SMART" id="SM01149">
    <property type="entry name" value="DUF1237"/>
    <property type="match status" value="1"/>
</dbReference>
<dbReference type="InterPro" id="IPR008928">
    <property type="entry name" value="6-hairpin_glycosidase_sf"/>
</dbReference>
<dbReference type="PANTHER" id="PTHR31047:SF1">
    <property type="entry name" value="DUF1237 DOMAIN-CONTAINING PROTEIN"/>
    <property type="match status" value="1"/>
</dbReference>
<dbReference type="GO" id="GO:0003824">
    <property type="term" value="F:catalytic activity"/>
    <property type="evidence" value="ECO:0007669"/>
    <property type="project" value="UniProtKB-ARBA"/>
</dbReference>
<gene>
    <name evidence="2" type="ORF">B0T24DRAFT_697880</name>
</gene>
<proteinExistence type="predicted"/>
<keyword evidence="3" id="KW-1185">Reference proteome</keyword>
<evidence type="ECO:0000313" key="3">
    <source>
        <dbReference type="Proteomes" id="UP001287356"/>
    </source>
</evidence>
<dbReference type="GO" id="GO:0005975">
    <property type="term" value="P:carbohydrate metabolic process"/>
    <property type="evidence" value="ECO:0007669"/>
    <property type="project" value="InterPro"/>
</dbReference>
<dbReference type="SUPFAM" id="SSF48208">
    <property type="entry name" value="Six-hairpin glycosidases"/>
    <property type="match status" value="1"/>
</dbReference>
<name>A0AAE0NA21_9PEZI</name>
<dbReference type="PANTHER" id="PTHR31047">
    <property type="entry name" value="MEIOTICALLY UP-REGULATED GENE 157 PROTEIN"/>
    <property type="match status" value="1"/>
</dbReference>
<feature type="chain" id="PRO_5042117888" evidence="1">
    <location>
        <begin position="23"/>
        <end position="536"/>
    </location>
</feature>
<sequence length="536" mass="56323">MRESATGLAAALALILAPLALASCPDYSAYSQQRHTPLSSGRYALSWQRPAPACRTFNSSLVEAAITHITAAIADPDLARLFENSYPNTLDTAVRWRGRAADNNEELAFIITGDIDAMWLRDSANQLLSYLPLLGSNPSSSSSNSSDDDLASLYRGVINLQARYVLTAPFCNSFQAPRESGIAAATNSAAASDVVVPPYDAAAVFECKYELDSLAAFLQLSAAYLSATGDGGFFARAASQWAAAARAALATARAMRDAPTYGDGDGHVVKSPYTFTRQTTRATETLANDGAGSPVGNGTGLVRSAFRPSDDSTLFQLLVPANMMFARGLAGAAGVADAAGDGALAAEMRDFAAELGAAVEQHGVVRVPVLRGTGTGGTEMVYAYEVDGFGSAAIMDDANIPSLLAAPLLGYVNATDALYRRTRARTLAPPAAGGNPYFMQGPVLSAVGGPHVGPGMAWPMALIVQIMTSDDDAEITAALGQILRSTDGLGLIHESVNTFNASQWTRQWFSWANGLFGQMILDLHSRKPGILKTSFQ</sequence>
<reference evidence="2" key="1">
    <citation type="journal article" date="2023" name="Mol. Phylogenet. Evol.">
        <title>Genome-scale phylogeny and comparative genomics of the fungal order Sordariales.</title>
        <authorList>
            <person name="Hensen N."/>
            <person name="Bonometti L."/>
            <person name="Westerberg I."/>
            <person name="Brannstrom I.O."/>
            <person name="Guillou S."/>
            <person name="Cros-Aarteil S."/>
            <person name="Calhoun S."/>
            <person name="Haridas S."/>
            <person name="Kuo A."/>
            <person name="Mondo S."/>
            <person name="Pangilinan J."/>
            <person name="Riley R."/>
            <person name="LaButti K."/>
            <person name="Andreopoulos B."/>
            <person name="Lipzen A."/>
            <person name="Chen C."/>
            <person name="Yan M."/>
            <person name="Daum C."/>
            <person name="Ng V."/>
            <person name="Clum A."/>
            <person name="Steindorff A."/>
            <person name="Ohm R.A."/>
            <person name="Martin F."/>
            <person name="Silar P."/>
            <person name="Natvig D.O."/>
            <person name="Lalanne C."/>
            <person name="Gautier V."/>
            <person name="Ament-Velasquez S.L."/>
            <person name="Kruys A."/>
            <person name="Hutchinson M.I."/>
            <person name="Powell A.J."/>
            <person name="Barry K."/>
            <person name="Miller A.N."/>
            <person name="Grigoriev I.V."/>
            <person name="Debuchy R."/>
            <person name="Gladieux P."/>
            <person name="Hiltunen Thoren M."/>
            <person name="Johannesson H."/>
        </authorList>
    </citation>
    <scope>NUCLEOTIDE SEQUENCE</scope>
    <source>
        <strain evidence="2">CBS 958.72</strain>
    </source>
</reference>
<dbReference type="InterPro" id="IPR008313">
    <property type="entry name" value="GH125"/>
</dbReference>
<dbReference type="InterPro" id="IPR012341">
    <property type="entry name" value="6hp_glycosidase-like_sf"/>
</dbReference>
<dbReference type="PROSITE" id="PS51257">
    <property type="entry name" value="PROKAR_LIPOPROTEIN"/>
    <property type="match status" value="1"/>
</dbReference>
<comment type="caution">
    <text evidence="2">The sequence shown here is derived from an EMBL/GenBank/DDBJ whole genome shotgun (WGS) entry which is preliminary data.</text>
</comment>
<evidence type="ECO:0000313" key="2">
    <source>
        <dbReference type="EMBL" id="KAK3375598.1"/>
    </source>
</evidence>
<dbReference type="PIRSF" id="PIRSF028846">
    <property type="entry name" value="UCP028846"/>
    <property type="match status" value="1"/>
</dbReference>
<dbReference type="Proteomes" id="UP001287356">
    <property type="component" value="Unassembled WGS sequence"/>
</dbReference>
<keyword evidence="1" id="KW-0732">Signal</keyword>
<dbReference type="Gene3D" id="1.50.10.10">
    <property type="match status" value="1"/>
</dbReference>